<dbReference type="EMBL" id="BK032823">
    <property type="protein sequence ID" value="DAF62456.1"/>
    <property type="molecule type" value="Genomic_DNA"/>
</dbReference>
<name>A0A8S5TH42_9CAUD</name>
<accession>A0A8S5TH42</accession>
<organism evidence="1">
    <name type="scientific">Myoviridae sp. ctIty1</name>
    <dbReference type="NCBI Taxonomy" id="2827673"/>
    <lineage>
        <taxon>Viruses</taxon>
        <taxon>Duplodnaviria</taxon>
        <taxon>Heunggongvirae</taxon>
        <taxon>Uroviricota</taxon>
        <taxon>Caudoviricetes</taxon>
    </lineage>
</organism>
<proteinExistence type="predicted"/>
<evidence type="ECO:0000313" key="1">
    <source>
        <dbReference type="EMBL" id="DAF62456.1"/>
    </source>
</evidence>
<protein>
    <submittedName>
        <fullName evidence="1">Uncharacterized protein</fullName>
    </submittedName>
</protein>
<reference evidence="1" key="1">
    <citation type="journal article" date="2021" name="Proc. Natl. Acad. Sci. U.S.A.">
        <title>A Catalog of Tens of Thousands of Viruses from Human Metagenomes Reveals Hidden Associations with Chronic Diseases.</title>
        <authorList>
            <person name="Tisza M.J."/>
            <person name="Buck C.B."/>
        </authorList>
    </citation>
    <scope>NUCLEOTIDE SEQUENCE</scope>
    <source>
        <strain evidence="1">CtIty1</strain>
    </source>
</reference>
<sequence length="247" mass="28623">MANIKEARKKVEEKIYKVFDMIDKTGANTEYYKAKFAKMNDKQFYDFFDQDFPLKFQSKVFENDPTIDQIMDGLNYLKVPIEEKVNMPFLYRNKDGVPVKSQSVLVVYMTLKRLKQMVQKKTGYSVNISKRDYRTGLLIDSDKNGNSTDREFESMVTFDLPETIKELATYRADAMNAKSKFYNQINTTGMVSQKDVPVENDDSLARNLISSYLLGAHINSNLVNTEDYLPRTLKKRNTEQSGLKREG</sequence>